<protein>
    <submittedName>
        <fullName evidence="2">Uncharacterized protein</fullName>
    </submittedName>
</protein>
<sequence length="74" mass="8302">MLELDPPPARGAQAGARDGAAQARSASARRWAIWQEQEAAGQQACFATPLRLVCRKMDCPWRGECMKLRADWMR</sequence>
<name>A0A0K8QQB7_9GAMM</name>
<evidence type="ECO:0000313" key="2">
    <source>
        <dbReference type="EMBL" id="GAP67074.1"/>
    </source>
</evidence>
<dbReference type="EMBL" id="DF970241">
    <property type="protein sequence ID" value="GAP67074.1"/>
    <property type="molecule type" value="Genomic_DNA"/>
</dbReference>
<dbReference type="STRING" id="1475481.GCA_000953855_02437"/>
<dbReference type="AlphaFoldDB" id="A0A0K8QQB7"/>
<gene>
    <name evidence="2" type="ORF">MBSD_n2390</name>
</gene>
<dbReference type="Proteomes" id="UP000253740">
    <property type="component" value="Unassembled WGS sequence"/>
</dbReference>
<feature type="compositionally biased region" description="Low complexity" evidence="1">
    <location>
        <begin position="10"/>
        <end position="23"/>
    </location>
</feature>
<keyword evidence="3" id="KW-1185">Reference proteome</keyword>
<feature type="region of interest" description="Disordered" evidence="1">
    <location>
        <begin position="1"/>
        <end position="23"/>
    </location>
</feature>
<reference evidence="2" key="1">
    <citation type="submission" date="2015-08" db="EMBL/GenBank/DDBJ databases">
        <title>Complete DNA Sequence of Pseudomonas syringae pv. actinidiae, the Causal Agent of Kiwifruit Canker Disease.</title>
        <authorList>
            <person name="Rikkerink E.H.A."/>
            <person name="Fineran P.C."/>
        </authorList>
    </citation>
    <scope>NUCLEOTIDE SEQUENCE</scope>
    <source>
        <strain evidence="2">SkMP5</strain>
    </source>
</reference>
<accession>A0A0K8QQB7</accession>
<organism evidence="2">
    <name type="scientific">Mizugakiibacter sediminis</name>
    <dbReference type="NCBI Taxonomy" id="1475481"/>
    <lineage>
        <taxon>Bacteria</taxon>
        <taxon>Pseudomonadati</taxon>
        <taxon>Pseudomonadota</taxon>
        <taxon>Gammaproteobacteria</taxon>
        <taxon>Lysobacterales</taxon>
        <taxon>Rhodanobacteraceae</taxon>
        <taxon>Mizugakiibacter</taxon>
    </lineage>
</organism>
<evidence type="ECO:0000256" key="1">
    <source>
        <dbReference type="SAM" id="MobiDB-lite"/>
    </source>
</evidence>
<proteinExistence type="predicted"/>
<evidence type="ECO:0000313" key="3">
    <source>
        <dbReference type="Proteomes" id="UP000253740"/>
    </source>
</evidence>